<accession>A0A4P8L6X0</accession>
<feature type="region of interest" description="Disordered" evidence="1">
    <location>
        <begin position="1"/>
        <end position="23"/>
    </location>
</feature>
<dbReference type="EMBL" id="CP040098">
    <property type="protein sequence ID" value="QCQ22472.1"/>
    <property type="molecule type" value="Genomic_DNA"/>
</dbReference>
<sequence>MKRVERENVTAAADATPGKPEGRLSADVSAYRLESVTFDRLDRGDRRFEISSFVEPSELQDSLAAEGMVTPLCLFETENERFIVVDGFKRLRWLEDSDQPRFQALVHPPGTNLAVLWRKRIEAKLFGPPLNLAEKAQVVQKAAEFYPPAEVFRRILPVLGLSGRAESVAAWCRVSRWNVGHLEALARQVIGERAALLLTRWDEGSRSAAVRVLDLLRCSASLQVEILERVHDLALRDDLLPSEVLGRAELREILDSEELNRREKTQAVRERLFDWYAPRLRARREHFARELERLSLPAAVRIEPPTAFEGGTWRAQIDFSNAEDLEERARLFQRLAESGAVERLMRGPR</sequence>
<dbReference type="InterPro" id="IPR036086">
    <property type="entry name" value="ParB/Sulfiredoxin_sf"/>
</dbReference>
<dbReference type="Proteomes" id="UP000298602">
    <property type="component" value="Chromosome"/>
</dbReference>
<reference evidence="2 3" key="1">
    <citation type="submission" date="2019-05" db="EMBL/GenBank/DDBJ databases">
        <title>The Complete Genome Sequence of the n-alkane-degrading Desulfoglaeba alkanexedens ALDC reveals multiple alkylsuccinate synthase gene clusters.</title>
        <authorList>
            <person name="Callaghan A.V."/>
            <person name="Davidova I.A."/>
            <person name="Duncan K.E."/>
            <person name="Morris B."/>
            <person name="McInerney M.J."/>
        </authorList>
    </citation>
    <scope>NUCLEOTIDE SEQUENCE [LARGE SCALE GENOMIC DNA]</scope>
    <source>
        <strain evidence="2 3">ALDC</strain>
    </source>
</reference>
<organism evidence="2 3">
    <name type="scientific">Desulfoglaeba alkanexedens ALDC</name>
    <dbReference type="NCBI Taxonomy" id="980445"/>
    <lineage>
        <taxon>Bacteria</taxon>
        <taxon>Pseudomonadati</taxon>
        <taxon>Thermodesulfobacteriota</taxon>
        <taxon>Syntrophobacteria</taxon>
        <taxon>Syntrophobacterales</taxon>
        <taxon>Syntrophobacteraceae</taxon>
        <taxon>Desulfoglaeba</taxon>
    </lineage>
</organism>
<protein>
    <recommendedName>
        <fullName evidence="4">ParB/Sulfiredoxin domain-containing protein</fullName>
    </recommendedName>
</protein>
<keyword evidence="3" id="KW-1185">Reference proteome</keyword>
<evidence type="ECO:0008006" key="4">
    <source>
        <dbReference type="Google" id="ProtNLM"/>
    </source>
</evidence>
<name>A0A4P8L6X0_9BACT</name>
<gene>
    <name evidence="2" type="ORF">FDQ92_10040</name>
</gene>
<dbReference type="RefSeq" id="WP_137424662.1">
    <property type="nucleotide sequence ID" value="NZ_CP040098.1"/>
</dbReference>
<dbReference type="OrthoDB" id="5497326at2"/>
<proteinExistence type="predicted"/>
<reference evidence="2 3" key="2">
    <citation type="submission" date="2019-05" db="EMBL/GenBank/DDBJ databases">
        <authorList>
            <person name="Suflita J.M."/>
            <person name="Marks C.R."/>
        </authorList>
    </citation>
    <scope>NUCLEOTIDE SEQUENCE [LARGE SCALE GENOMIC DNA]</scope>
    <source>
        <strain evidence="2 3">ALDC</strain>
    </source>
</reference>
<dbReference type="SUPFAM" id="SSF110849">
    <property type="entry name" value="ParB/Sulfiredoxin"/>
    <property type="match status" value="1"/>
</dbReference>
<dbReference type="KEGG" id="dax:FDQ92_10040"/>
<dbReference type="AlphaFoldDB" id="A0A4P8L6X0"/>
<evidence type="ECO:0000313" key="2">
    <source>
        <dbReference type="EMBL" id="QCQ22472.1"/>
    </source>
</evidence>
<evidence type="ECO:0000313" key="3">
    <source>
        <dbReference type="Proteomes" id="UP000298602"/>
    </source>
</evidence>
<evidence type="ECO:0000256" key="1">
    <source>
        <dbReference type="SAM" id="MobiDB-lite"/>
    </source>
</evidence>